<protein>
    <recommendedName>
        <fullName evidence="4">Lipoprotein</fullName>
    </recommendedName>
</protein>
<reference evidence="3" key="1">
    <citation type="submission" date="2015-01" db="EMBL/GenBank/DDBJ databases">
        <title>Flavisolibacter sp./LCS9/ whole genome sequencing.</title>
        <authorList>
            <person name="Kim M.K."/>
            <person name="Srinivasan S."/>
            <person name="Lee J.-J."/>
        </authorList>
    </citation>
    <scope>NUCLEOTIDE SEQUENCE [LARGE SCALE GENOMIC DNA]</scope>
    <source>
        <strain evidence="3">LCS9</strain>
    </source>
</reference>
<evidence type="ECO:0000313" key="2">
    <source>
        <dbReference type="EMBL" id="ANE51859.1"/>
    </source>
</evidence>
<dbReference type="AlphaFoldDB" id="A0A172TXP0"/>
<proteinExistence type="predicted"/>
<name>A0A172TXP0_9BACT</name>
<feature type="signal peptide" evidence="1">
    <location>
        <begin position="1"/>
        <end position="23"/>
    </location>
</feature>
<keyword evidence="1" id="KW-0732">Signal</keyword>
<evidence type="ECO:0000313" key="3">
    <source>
        <dbReference type="Proteomes" id="UP000077177"/>
    </source>
</evidence>
<dbReference type="Proteomes" id="UP000077177">
    <property type="component" value="Chromosome"/>
</dbReference>
<dbReference type="STRING" id="1492898.SY85_16535"/>
<sequence length="244" mass="28222">MRLMPIVLLIALSGLSLCSFQQKQPPCCGALQLTSTMYDTVSSQLIPLFSGHTKVWYQDSLAIEEITIIRITTDTADRQTVENVLSHYIFIDLRSRSFDYYHTFSDTARPFKQYRDNNPMLLDDGWIYFNEHSLQYDGPYTALEDTLINNTPYKRIRFPRLKGKTPFETTCYFQSDRPLGLFSLDKTFSTQQGCPLTRVEDIPVGKSNPRSFEINFLADTLTEQELKVFAAWEKNAKLKPKKKK</sequence>
<gene>
    <name evidence="2" type="ORF">SY85_16535</name>
</gene>
<evidence type="ECO:0008006" key="4">
    <source>
        <dbReference type="Google" id="ProtNLM"/>
    </source>
</evidence>
<feature type="chain" id="PRO_5008001331" description="Lipoprotein" evidence="1">
    <location>
        <begin position="24"/>
        <end position="244"/>
    </location>
</feature>
<evidence type="ECO:0000256" key="1">
    <source>
        <dbReference type="SAM" id="SignalP"/>
    </source>
</evidence>
<keyword evidence="3" id="KW-1185">Reference proteome</keyword>
<accession>A0A172TXP0</accession>
<dbReference type="EMBL" id="CP011390">
    <property type="protein sequence ID" value="ANE51859.1"/>
    <property type="molecule type" value="Genomic_DNA"/>
</dbReference>
<organism evidence="2 3">
    <name type="scientific">Flavisolibacter tropicus</name>
    <dbReference type="NCBI Taxonomy" id="1492898"/>
    <lineage>
        <taxon>Bacteria</taxon>
        <taxon>Pseudomonadati</taxon>
        <taxon>Bacteroidota</taxon>
        <taxon>Chitinophagia</taxon>
        <taxon>Chitinophagales</taxon>
        <taxon>Chitinophagaceae</taxon>
        <taxon>Flavisolibacter</taxon>
    </lineage>
</organism>
<dbReference type="KEGG" id="fla:SY85_16535"/>
<reference evidence="2 3" key="2">
    <citation type="journal article" date="2016" name="Int. J. Syst. Evol. Microbiol.">
        <title>Flavisolibacter tropicus sp. nov., isolated from tropical soil.</title>
        <authorList>
            <person name="Lee J.J."/>
            <person name="Kang M.S."/>
            <person name="Kim G.S."/>
            <person name="Lee C.S."/>
            <person name="Lim S."/>
            <person name="Lee J."/>
            <person name="Roh S.H."/>
            <person name="Kang H."/>
            <person name="Ha J.M."/>
            <person name="Bae S."/>
            <person name="Jung H.Y."/>
            <person name="Kim M.K."/>
        </authorList>
    </citation>
    <scope>NUCLEOTIDE SEQUENCE [LARGE SCALE GENOMIC DNA]</scope>
    <source>
        <strain evidence="2 3">LCS9</strain>
    </source>
</reference>